<reference evidence="2 3" key="1">
    <citation type="submission" date="2019-11" db="EMBL/GenBank/DDBJ databases">
        <title>Agromyces kandeliae sp. nov., isolated from mangrove soil.</title>
        <authorList>
            <person name="Wang R."/>
        </authorList>
    </citation>
    <scope>NUCLEOTIDE SEQUENCE [LARGE SCALE GENOMIC DNA]</scope>
    <source>
        <strain evidence="2 3">Q22</strain>
    </source>
</reference>
<dbReference type="AlphaFoldDB" id="A0A6L5R2H7"/>
<feature type="region of interest" description="Disordered" evidence="1">
    <location>
        <begin position="1"/>
        <end position="21"/>
    </location>
</feature>
<name>A0A6L5R2H7_9MICO</name>
<dbReference type="InterPro" id="IPR021391">
    <property type="entry name" value="DUF3027"/>
</dbReference>
<dbReference type="Proteomes" id="UP000476511">
    <property type="component" value="Unassembled WGS sequence"/>
</dbReference>
<sequence length="241" mass="24969">MPDAEFPGEAGEASEASDRGAVADEVGPIVADDVLLDAVDLARGALLEVTAAQSVGSVVGHVAEGEHVLSLHFAADLPGYPGWHWSVTLARVEGADPTVLETELLPGEQALLAPEWVPWSDRLAEYRAAQAAAAAEAESAEGDDEDDADADEELDRDRGSDGDEELDADGEGDADEGDDEFGEEDAGDDLFDGIDIDALDASDDEGADDEGADDEDDDDEGDADAAGEADADDRERPDGSA</sequence>
<feature type="region of interest" description="Disordered" evidence="1">
    <location>
        <begin position="133"/>
        <end position="241"/>
    </location>
</feature>
<accession>A0A6L5R2H7</accession>
<dbReference type="EMBL" id="WKJD01000016">
    <property type="protein sequence ID" value="MRX44132.1"/>
    <property type="molecule type" value="Genomic_DNA"/>
</dbReference>
<evidence type="ECO:0000313" key="3">
    <source>
        <dbReference type="Proteomes" id="UP000476511"/>
    </source>
</evidence>
<feature type="compositionally biased region" description="Acidic residues" evidence="1">
    <location>
        <begin position="162"/>
        <end position="232"/>
    </location>
</feature>
<organism evidence="2 3">
    <name type="scientific">Agromyces kandeliae</name>
    <dbReference type="NCBI Taxonomy" id="2666141"/>
    <lineage>
        <taxon>Bacteria</taxon>
        <taxon>Bacillati</taxon>
        <taxon>Actinomycetota</taxon>
        <taxon>Actinomycetes</taxon>
        <taxon>Micrococcales</taxon>
        <taxon>Microbacteriaceae</taxon>
        <taxon>Agromyces</taxon>
    </lineage>
</organism>
<proteinExistence type="predicted"/>
<evidence type="ECO:0000313" key="2">
    <source>
        <dbReference type="EMBL" id="MRX44132.1"/>
    </source>
</evidence>
<protein>
    <submittedName>
        <fullName evidence="2">DUF3027 domain-containing protein</fullName>
    </submittedName>
</protein>
<dbReference type="Pfam" id="PF11228">
    <property type="entry name" value="DUF3027"/>
    <property type="match status" value="1"/>
</dbReference>
<feature type="compositionally biased region" description="Acidic residues" evidence="1">
    <location>
        <begin position="138"/>
        <end position="154"/>
    </location>
</feature>
<keyword evidence="3" id="KW-1185">Reference proteome</keyword>
<evidence type="ECO:0000256" key="1">
    <source>
        <dbReference type="SAM" id="MobiDB-lite"/>
    </source>
</evidence>
<comment type="caution">
    <text evidence="2">The sequence shown here is derived from an EMBL/GenBank/DDBJ whole genome shotgun (WGS) entry which is preliminary data.</text>
</comment>
<dbReference type="RefSeq" id="WP_154346425.1">
    <property type="nucleotide sequence ID" value="NZ_WKJD01000016.1"/>
</dbReference>
<gene>
    <name evidence="2" type="ORF">GJR97_10385</name>
</gene>